<dbReference type="EC" id="3.1.-.-" evidence="5 6"/>
<comment type="caution">
    <text evidence="9">The sequence shown here is derived from an EMBL/GenBank/DDBJ whole genome shotgun (WGS) entry which is preliminary data.</text>
</comment>
<dbReference type="GO" id="GO:0005886">
    <property type="term" value="C:plasma membrane"/>
    <property type="evidence" value="ECO:0007669"/>
    <property type="project" value="UniProtKB-UniRule"/>
</dbReference>
<name>A0A1G2PMU2_9BACT</name>
<dbReference type="InterPro" id="IPR022711">
    <property type="entry name" value="RNase_Y_N"/>
</dbReference>
<dbReference type="AlphaFoldDB" id="A0A1G2PMU2"/>
<dbReference type="InterPro" id="IPR017705">
    <property type="entry name" value="Ribonuclease_Y"/>
</dbReference>
<dbReference type="GO" id="GO:0016787">
    <property type="term" value="F:hydrolase activity"/>
    <property type="evidence" value="ECO:0007669"/>
    <property type="project" value="UniProtKB-KW"/>
</dbReference>
<dbReference type="InterPro" id="IPR004088">
    <property type="entry name" value="KH_dom_type_1"/>
</dbReference>
<dbReference type="InterPro" id="IPR006674">
    <property type="entry name" value="HD_domain"/>
</dbReference>
<dbReference type="NCBIfam" id="TIGR03319">
    <property type="entry name" value="RNase_Y"/>
    <property type="match status" value="1"/>
</dbReference>
<dbReference type="PANTHER" id="PTHR12826">
    <property type="entry name" value="RIBONUCLEASE Y"/>
    <property type="match status" value="1"/>
</dbReference>
<dbReference type="GO" id="GO:0004521">
    <property type="term" value="F:RNA endonuclease activity"/>
    <property type="evidence" value="ECO:0007669"/>
    <property type="project" value="UniProtKB-UniRule"/>
</dbReference>
<dbReference type="InterPro" id="IPR006675">
    <property type="entry name" value="HDIG_dom"/>
</dbReference>
<dbReference type="Pfam" id="PF01966">
    <property type="entry name" value="HD"/>
    <property type="match status" value="1"/>
</dbReference>
<dbReference type="InterPro" id="IPR036612">
    <property type="entry name" value="KH_dom_type_1_sf"/>
</dbReference>
<feature type="domain" description="HD" evidence="8">
    <location>
        <begin position="324"/>
        <end position="417"/>
    </location>
</feature>
<keyword evidence="7" id="KW-0175">Coiled coil</keyword>
<dbReference type="InterPro" id="IPR003607">
    <property type="entry name" value="HD/PDEase_dom"/>
</dbReference>
<dbReference type="HAMAP" id="MF_00335">
    <property type="entry name" value="RNase_Y"/>
    <property type="match status" value="1"/>
</dbReference>
<dbReference type="PROSITE" id="PS51831">
    <property type="entry name" value="HD"/>
    <property type="match status" value="1"/>
</dbReference>
<evidence type="ECO:0000256" key="4">
    <source>
        <dbReference type="ARBA" id="ARBA00022884"/>
    </source>
</evidence>
<keyword evidence="4 5" id="KW-0694">RNA-binding</keyword>
<dbReference type="CDD" id="cd00077">
    <property type="entry name" value="HDc"/>
    <property type="match status" value="1"/>
</dbReference>
<dbReference type="PROSITE" id="PS50084">
    <property type="entry name" value="KH_TYPE_1"/>
    <property type="match status" value="1"/>
</dbReference>
<dbReference type="NCBIfam" id="TIGR00277">
    <property type="entry name" value="HDIG"/>
    <property type="match status" value="1"/>
</dbReference>
<comment type="function">
    <text evidence="5">Endoribonuclease that initiates mRNA decay.</text>
</comment>
<dbReference type="SUPFAM" id="SSF109604">
    <property type="entry name" value="HD-domain/PDEase-like"/>
    <property type="match status" value="1"/>
</dbReference>
<dbReference type="PANTHER" id="PTHR12826:SF15">
    <property type="entry name" value="RIBONUCLEASE Y"/>
    <property type="match status" value="1"/>
</dbReference>
<feature type="coiled-coil region" evidence="7">
    <location>
        <begin position="149"/>
        <end position="176"/>
    </location>
</feature>
<accession>A0A1G2PMU2</accession>
<dbReference type="CDD" id="cd22431">
    <property type="entry name" value="KH-I_RNaseY"/>
    <property type="match status" value="1"/>
</dbReference>
<dbReference type="Pfam" id="PF12072">
    <property type="entry name" value="RNase_Y_N"/>
    <property type="match status" value="1"/>
</dbReference>
<evidence type="ECO:0000256" key="6">
    <source>
        <dbReference type="NCBIfam" id="TIGR03319"/>
    </source>
</evidence>
<dbReference type="GO" id="GO:0003723">
    <property type="term" value="F:RNA binding"/>
    <property type="evidence" value="ECO:0007669"/>
    <property type="project" value="UniProtKB-UniRule"/>
</dbReference>
<keyword evidence="2 5" id="KW-0255">Endonuclease</keyword>
<organism evidence="9 10">
    <name type="scientific">Candidatus Terrybacteria bacterium RIFCSPHIGHO2_01_FULL_48_17</name>
    <dbReference type="NCBI Taxonomy" id="1802362"/>
    <lineage>
        <taxon>Bacteria</taxon>
        <taxon>Candidatus Terryibacteriota</taxon>
    </lineage>
</organism>
<evidence type="ECO:0000256" key="5">
    <source>
        <dbReference type="HAMAP-Rule" id="MF_00335"/>
    </source>
</evidence>
<dbReference type="STRING" id="1802362.A2806_04645"/>
<dbReference type="EMBL" id="MHSS01000002">
    <property type="protein sequence ID" value="OHA48951.1"/>
    <property type="molecule type" value="Genomic_DNA"/>
</dbReference>
<keyword evidence="3 5" id="KW-0378">Hydrolase</keyword>
<evidence type="ECO:0000313" key="9">
    <source>
        <dbReference type="EMBL" id="OHA48951.1"/>
    </source>
</evidence>
<dbReference type="GO" id="GO:0006402">
    <property type="term" value="P:mRNA catabolic process"/>
    <property type="evidence" value="ECO:0007669"/>
    <property type="project" value="UniProtKB-UniRule"/>
</dbReference>
<protein>
    <recommendedName>
        <fullName evidence="5 6">Ribonuclease Y</fullName>
        <shortName evidence="5">RNase Y</shortName>
        <ecNumber evidence="5 6">3.1.-.-</ecNumber>
    </recommendedName>
</protein>
<feature type="coiled-coil region" evidence="7">
    <location>
        <begin position="54"/>
        <end position="120"/>
    </location>
</feature>
<dbReference type="SMART" id="SM00471">
    <property type="entry name" value="HDc"/>
    <property type="match status" value="1"/>
</dbReference>
<dbReference type="InterPro" id="IPR004087">
    <property type="entry name" value="KH_dom"/>
</dbReference>
<evidence type="ECO:0000256" key="2">
    <source>
        <dbReference type="ARBA" id="ARBA00022759"/>
    </source>
</evidence>
<sequence length="508" mass="56878">MTFGIVIAAALALAAGLGIGWYLWSSLPAKQKEKAEASAKSIRERAEADAKSFILSAKDEAHKLLEEAKQEERERLRALERRESEFVVRERELLSDRKRIDQERDALQRKQGELDNRAKEIEILHAQELKKLEEVAHLSVEEAHSKLLEQIEKQHAEEFERKLQQFERQAQQDLQERARDILITAIQRYGASHASEVTTTSVALPSEELKGRIIGKEGRNIKAFERASGCELLVDDTPGAVVISGFDPVRREVAKRALEKLLVDGRMQPARIEEVVAGCQGEVDEIIRKAGEDAIQEVGVVGLDPRLVYLLGRLRFRTSFGQHVLQHSIEAAHLAGMIAAEIGANVQVAKKGALFHDIGKAIDHEVEGTHVEIGRKLLARFGVEEPVIKAMQSHHEEYPFETPESVIVKVAESISAARPGARRDTVENYLRRLSDLERIATSFPGVEKAYAIQAGREVRVFVVPEEVDDLAAKKLARAVADQIEQELQYPGEIKVNVVRETRVAEFAR</sequence>
<dbReference type="SMART" id="SM00322">
    <property type="entry name" value="KH"/>
    <property type="match status" value="1"/>
</dbReference>
<dbReference type="Pfam" id="PF00013">
    <property type="entry name" value="KH_1"/>
    <property type="match status" value="1"/>
</dbReference>
<evidence type="ECO:0000259" key="8">
    <source>
        <dbReference type="PROSITE" id="PS51831"/>
    </source>
</evidence>
<dbReference type="Gene3D" id="3.30.1370.10">
    <property type="entry name" value="K Homology domain, type 1"/>
    <property type="match status" value="1"/>
</dbReference>
<gene>
    <name evidence="5" type="primary">rny</name>
    <name evidence="9" type="ORF">A2806_04645</name>
</gene>
<dbReference type="SUPFAM" id="SSF54791">
    <property type="entry name" value="Eukaryotic type KH-domain (KH-domain type I)"/>
    <property type="match status" value="1"/>
</dbReference>
<dbReference type="Gene3D" id="1.10.3210.10">
    <property type="entry name" value="Hypothetical protein af1432"/>
    <property type="match status" value="1"/>
</dbReference>
<proteinExistence type="inferred from homology"/>
<keyword evidence="1 5" id="KW-0540">Nuclease</keyword>
<reference evidence="9 10" key="1">
    <citation type="journal article" date="2016" name="Nat. Commun.">
        <title>Thousands of microbial genomes shed light on interconnected biogeochemical processes in an aquifer system.</title>
        <authorList>
            <person name="Anantharaman K."/>
            <person name="Brown C.T."/>
            <person name="Hug L.A."/>
            <person name="Sharon I."/>
            <person name="Castelle C.J."/>
            <person name="Probst A.J."/>
            <person name="Thomas B.C."/>
            <person name="Singh A."/>
            <person name="Wilkins M.J."/>
            <person name="Karaoz U."/>
            <person name="Brodie E.L."/>
            <person name="Williams K.H."/>
            <person name="Hubbard S.S."/>
            <person name="Banfield J.F."/>
        </authorList>
    </citation>
    <scope>NUCLEOTIDE SEQUENCE [LARGE SCALE GENOMIC DNA]</scope>
</reference>
<evidence type="ECO:0000256" key="7">
    <source>
        <dbReference type="SAM" id="Coils"/>
    </source>
</evidence>
<evidence type="ECO:0000313" key="10">
    <source>
        <dbReference type="Proteomes" id="UP000177629"/>
    </source>
</evidence>
<evidence type="ECO:0000256" key="3">
    <source>
        <dbReference type="ARBA" id="ARBA00022801"/>
    </source>
</evidence>
<evidence type="ECO:0000256" key="1">
    <source>
        <dbReference type="ARBA" id="ARBA00022722"/>
    </source>
</evidence>
<comment type="similarity">
    <text evidence="5">Belongs to the RNase Y family.</text>
</comment>
<dbReference type="Proteomes" id="UP000177629">
    <property type="component" value="Unassembled WGS sequence"/>
</dbReference>